<evidence type="ECO:0000256" key="13">
    <source>
        <dbReference type="PROSITE-ProRule" id="PRU01011"/>
    </source>
</evidence>
<keyword evidence="6" id="KW-0378">Hydrolase</keyword>
<dbReference type="EnsemblMetazoa" id="SCAU004277-RA">
    <property type="protein sequence ID" value="SCAU004277-PA"/>
    <property type="gene ID" value="SCAU004277"/>
</dbReference>
<dbReference type="GO" id="GO:0030574">
    <property type="term" value="P:collagen catabolic process"/>
    <property type="evidence" value="ECO:0007669"/>
    <property type="project" value="TreeGrafter"/>
</dbReference>
<feature type="repeat" description="Hemopexin" evidence="13">
    <location>
        <begin position="519"/>
        <end position="566"/>
    </location>
</feature>
<dbReference type="SUPFAM" id="SSF47090">
    <property type="entry name" value="PGBD-like"/>
    <property type="match status" value="1"/>
</dbReference>
<protein>
    <recommendedName>
        <fullName evidence="16">Peptidase metallopeptidase domain-containing protein</fullName>
    </recommendedName>
</protein>
<dbReference type="InterPro" id="IPR024079">
    <property type="entry name" value="MetalloPept_cat_dom_sf"/>
</dbReference>
<dbReference type="SMART" id="SM00235">
    <property type="entry name" value="ZnMc"/>
    <property type="match status" value="1"/>
</dbReference>
<feature type="binding site" evidence="12">
    <location>
        <position position="525"/>
    </location>
    <ligand>
        <name>Ca(2+)</name>
        <dbReference type="ChEBI" id="CHEBI:29108"/>
        <label>5</label>
    </ligand>
</feature>
<evidence type="ECO:0000256" key="8">
    <source>
        <dbReference type="ARBA" id="ARBA00023049"/>
    </source>
</evidence>
<evidence type="ECO:0000256" key="9">
    <source>
        <dbReference type="ARBA" id="ARBA00023145"/>
    </source>
</evidence>
<dbReference type="InterPro" id="IPR033739">
    <property type="entry name" value="M10A_MMP"/>
</dbReference>
<evidence type="ECO:0000256" key="10">
    <source>
        <dbReference type="PIRSR" id="PIRSR001191-1"/>
    </source>
</evidence>
<evidence type="ECO:0000256" key="5">
    <source>
        <dbReference type="ARBA" id="ARBA00022737"/>
    </source>
</evidence>
<evidence type="ECO:0000256" key="12">
    <source>
        <dbReference type="PIRSR" id="PIRSR621190-2"/>
    </source>
</evidence>
<evidence type="ECO:0000256" key="15">
    <source>
        <dbReference type="SAM" id="SignalP"/>
    </source>
</evidence>
<keyword evidence="2" id="KW-0645">Protease</keyword>
<dbReference type="OrthoDB" id="406838at2759"/>
<keyword evidence="7 11" id="KW-0862">Zinc</keyword>
<evidence type="ECO:0000256" key="14">
    <source>
        <dbReference type="SAM" id="MobiDB-lite"/>
    </source>
</evidence>
<dbReference type="Pfam" id="PF00413">
    <property type="entry name" value="Peptidase_M10"/>
    <property type="match status" value="1"/>
</dbReference>
<feature type="signal peptide" evidence="15">
    <location>
        <begin position="1"/>
        <end position="20"/>
    </location>
</feature>
<feature type="binding site" evidence="12">
    <location>
        <position position="264"/>
    </location>
    <ligand>
        <name>Zn(2+)</name>
        <dbReference type="ChEBI" id="CHEBI:29105"/>
        <label>2</label>
        <note>catalytic</note>
    </ligand>
</feature>
<dbReference type="InterPro" id="IPR000585">
    <property type="entry name" value="Hemopexin-like_dom"/>
</dbReference>
<keyword evidence="18" id="KW-1185">Reference proteome</keyword>
<keyword evidence="5" id="KW-0677">Repeat</keyword>
<dbReference type="PROSITE" id="PS00546">
    <property type="entry name" value="CYSTEINE_SWITCH"/>
    <property type="match status" value="1"/>
</dbReference>
<feature type="binding site" evidence="12">
    <location>
        <position position="475"/>
    </location>
    <ligand>
        <name>Ca(2+)</name>
        <dbReference type="ChEBI" id="CHEBI:29108"/>
        <label>4</label>
    </ligand>
</feature>
<name>A0A1I8P2Q2_STOCA</name>
<dbReference type="SUPFAM" id="SSF55486">
    <property type="entry name" value="Metalloproteases ('zincins'), catalytic domain"/>
    <property type="match status" value="1"/>
</dbReference>
<feature type="active site" evidence="10">
    <location>
        <position position="247"/>
    </location>
</feature>
<feature type="binding site" evidence="12">
    <location>
        <position position="225"/>
    </location>
    <ligand>
        <name>Ca(2+)</name>
        <dbReference type="ChEBI" id="CHEBI:29108"/>
        <label>3</label>
    </ligand>
</feature>
<feature type="compositionally biased region" description="Acidic residues" evidence="14">
    <location>
        <begin position="295"/>
        <end position="316"/>
    </location>
</feature>
<evidence type="ECO:0000259" key="16">
    <source>
        <dbReference type="SMART" id="SM00235"/>
    </source>
</evidence>
<dbReference type="CDD" id="cd04278">
    <property type="entry name" value="ZnMc_MMP"/>
    <property type="match status" value="1"/>
</dbReference>
<dbReference type="SUPFAM" id="SSF50923">
    <property type="entry name" value="Hemopexin-like domain"/>
    <property type="match status" value="1"/>
</dbReference>
<dbReference type="InterPro" id="IPR006026">
    <property type="entry name" value="Peptidase_Metallo"/>
</dbReference>
<comment type="similarity">
    <text evidence="1">Belongs to the peptidase M10A family.</text>
</comment>
<dbReference type="InterPro" id="IPR018487">
    <property type="entry name" value="Hemopexin-like_repeat"/>
</dbReference>
<feature type="chain" id="PRO_5009325919" description="Peptidase metallopeptidase domain-containing protein" evidence="15">
    <location>
        <begin position="21"/>
        <end position="649"/>
    </location>
</feature>
<keyword evidence="8" id="KW-0482">Metalloprotease</keyword>
<dbReference type="PANTHER" id="PTHR10201">
    <property type="entry name" value="MATRIX METALLOPROTEINASE"/>
    <property type="match status" value="1"/>
</dbReference>
<feature type="binding site" evidence="12">
    <location>
        <position position="197"/>
    </location>
    <ligand>
        <name>Ca(2+)</name>
        <dbReference type="ChEBI" id="CHEBI:29108"/>
        <label>3</label>
    </ligand>
</feature>
<dbReference type="PANTHER" id="PTHR10201:SF169">
    <property type="entry name" value="MATRIX METALLOPROTEINASE-16-LIKE PROTEIN"/>
    <property type="match status" value="1"/>
</dbReference>
<dbReference type="GO" id="GO:0030198">
    <property type="term" value="P:extracellular matrix organization"/>
    <property type="evidence" value="ECO:0007669"/>
    <property type="project" value="TreeGrafter"/>
</dbReference>
<proteinExistence type="inferred from homology"/>
<feature type="region of interest" description="Disordered" evidence="14">
    <location>
        <begin position="294"/>
        <end position="325"/>
    </location>
</feature>
<dbReference type="SMART" id="SM00120">
    <property type="entry name" value="HX"/>
    <property type="match status" value="4"/>
</dbReference>
<feature type="repeat" description="Hemopexin" evidence="13">
    <location>
        <begin position="422"/>
        <end position="467"/>
    </location>
</feature>
<dbReference type="PROSITE" id="PS51642">
    <property type="entry name" value="HEMOPEXIN_2"/>
    <property type="match status" value="3"/>
</dbReference>
<evidence type="ECO:0000256" key="11">
    <source>
        <dbReference type="PIRSR" id="PIRSR001191-2"/>
    </source>
</evidence>
<comment type="cofactor">
    <cofactor evidence="12">
        <name>Ca(2+)</name>
        <dbReference type="ChEBI" id="CHEBI:29108"/>
    </cofactor>
    <text evidence="12">Can bind about 5 Ca(2+) ions per subunit.</text>
</comment>
<feature type="binding site" evidence="12">
    <location>
        <position position="216"/>
    </location>
    <ligand>
        <name>Ca(2+)</name>
        <dbReference type="ChEBI" id="CHEBI:29108"/>
        <label>2</label>
    </ligand>
</feature>
<dbReference type="GO" id="GO:0004222">
    <property type="term" value="F:metalloendopeptidase activity"/>
    <property type="evidence" value="ECO:0007669"/>
    <property type="project" value="InterPro"/>
</dbReference>
<dbReference type="AlphaFoldDB" id="A0A1I8P2Q2"/>
<organism evidence="17 18">
    <name type="scientific">Stomoxys calcitrans</name>
    <name type="common">Stable fly</name>
    <name type="synonym">Conops calcitrans</name>
    <dbReference type="NCBI Taxonomy" id="35570"/>
    <lineage>
        <taxon>Eukaryota</taxon>
        <taxon>Metazoa</taxon>
        <taxon>Ecdysozoa</taxon>
        <taxon>Arthropoda</taxon>
        <taxon>Hexapoda</taxon>
        <taxon>Insecta</taxon>
        <taxon>Pterygota</taxon>
        <taxon>Neoptera</taxon>
        <taxon>Endopterygota</taxon>
        <taxon>Diptera</taxon>
        <taxon>Brachycera</taxon>
        <taxon>Muscomorpha</taxon>
        <taxon>Muscoidea</taxon>
        <taxon>Muscidae</taxon>
        <taxon>Stomoxys</taxon>
    </lineage>
</organism>
<dbReference type="GO" id="GO:0031012">
    <property type="term" value="C:extracellular matrix"/>
    <property type="evidence" value="ECO:0007669"/>
    <property type="project" value="InterPro"/>
</dbReference>
<dbReference type="PRINTS" id="PR00138">
    <property type="entry name" value="MATRIXIN"/>
</dbReference>
<feature type="binding site" evidence="12">
    <location>
        <position position="198"/>
    </location>
    <ligand>
        <name>Ca(2+)</name>
        <dbReference type="ChEBI" id="CHEBI:29108"/>
        <label>3</label>
    </ligand>
</feature>
<dbReference type="Pfam" id="PF00045">
    <property type="entry name" value="Hemopexin"/>
    <property type="match status" value="3"/>
</dbReference>
<feature type="domain" description="Peptidase metallopeptidase" evidence="16">
    <location>
        <begin position="127"/>
        <end position="287"/>
    </location>
</feature>
<dbReference type="InterPro" id="IPR021190">
    <property type="entry name" value="Pept_M10A"/>
</dbReference>
<feature type="repeat" description="Hemopexin" evidence="13">
    <location>
        <begin position="567"/>
        <end position="614"/>
    </location>
</feature>
<gene>
    <name evidence="17" type="primary">106082029</name>
</gene>
<sequence length="649" mass="73789">MWNFLKWIILTVHVMGLSQGYPIKQSGNGLEVPPAEVLNFMRRFGYLDKNPDNSEALYHESAIVEALKNIQKYGAINQTGKLDDMTLELFTKPRCGVPDIEGKPYYLKQHETVTMGAKHRQKRFIFGAKTWTKRNIKYLIGNRSLKIPREQVERDLARAFDVWSQYSNLKFHRVYDTSADIIVGFGSQYHGDNYPFDGAGNILAHAFYPYEMGSWGGDVHFDEDENWKENSPDLSQGVDFYTVALHELGHSLGLAHSPSHSSIMFPYYKGPDYNILDYDDTLAMYEAYLNKKLDDDDLEPSSEEQQMEDEGDDEDKDNAYNGYDEARYSTPVPVEETSKSYYEPEMSYNSTTVTTDSGYATTPMANSSYTNTATTIYNPNTEAATTTNFYPSLGTTAAIPYPTTDTISDSSPFPPPIPNICEGGFNAVCYFNGSTHIFKGQYVWKISSQYRVINGYPKLLQDVIIDLPQNILEIDACYERYDKTVLFFTGTQIWYYKDNKILDDSPVSLQSIVGGEVTVDRVDAAILWPKNNLTYIFAGSIFWRYNDAMQRLEEGYPKSMLRWIGIPNNINAATTIPNGKTYFFKDNLYWLYNNLLVRPERGYPRRASTAWLGCTTRTTTRIPLRNNTTTVTFISVSPSASSIAASTWS</sequence>
<feature type="binding site" evidence="12">
    <location>
        <position position="218"/>
    </location>
    <ligand>
        <name>Ca(2+)</name>
        <dbReference type="ChEBI" id="CHEBI:29108"/>
        <label>2</label>
    </ligand>
</feature>
<feature type="binding site" evidence="12">
    <location>
        <position position="192"/>
    </location>
    <ligand>
        <name>Zn(2+)</name>
        <dbReference type="ChEBI" id="CHEBI:29105"/>
        <label>1</label>
    </ligand>
</feature>
<reference evidence="17" key="1">
    <citation type="submission" date="2020-05" db="UniProtKB">
        <authorList>
            <consortium name="EnsemblMetazoa"/>
        </authorList>
    </citation>
    <scope>IDENTIFICATION</scope>
    <source>
        <strain evidence="17">USDA</strain>
    </source>
</reference>
<evidence type="ECO:0000313" key="17">
    <source>
        <dbReference type="EnsemblMetazoa" id="SCAU004277-PA"/>
    </source>
</evidence>
<evidence type="ECO:0000256" key="2">
    <source>
        <dbReference type="ARBA" id="ARBA00022670"/>
    </source>
</evidence>
<dbReference type="Gene3D" id="3.40.390.10">
    <property type="entry name" value="Collagenase (Catalytic Domain)"/>
    <property type="match status" value="1"/>
</dbReference>
<feature type="binding site" evidence="11">
    <location>
        <position position="256"/>
    </location>
    <ligand>
        <name>Zn(2+)</name>
        <dbReference type="ChEBI" id="CHEBI:29105"/>
        <label>2</label>
        <note>catalytic</note>
    </ligand>
</feature>
<keyword evidence="12" id="KW-0106">Calcium</keyword>
<evidence type="ECO:0000313" key="18">
    <source>
        <dbReference type="Proteomes" id="UP000095300"/>
    </source>
</evidence>
<feature type="binding site" evidence="12">
    <location>
        <position position="180"/>
    </location>
    <ligand>
        <name>Ca(2+)</name>
        <dbReference type="ChEBI" id="CHEBI:29108"/>
        <label>2</label>
    </ligand>
</feature>
<feature type="binding site" evidence="12">
    <location>
        <position position="225"/>
    </location>
    <ligand>
        <name>Ca(2+)</name>
        <dbReference type="ChEBI" id="CHEBI:29108"/>
        <label>1</label>
    </ligand>
</feature>
<evidence type="ECO:0000256" key="6">
    <source>
        <dbReference type="ARBA" id="ARBA00022801"/>
    </source>
</evidence>
<evidence type="ECO:0000256" key="7">
    <source>
        <dbReference type="ARBA" id="ARBA00022833"/>
    </source>
</evidence>
<feature type="binding site" evidence="12">
    <location>
        <position position="222"/>
    </location>
    <ligand>
        <name>Ca(2+)</name>
        <dbReference type="ChEBI" id="CHEBI:29108"/>
        <label>3</label>
    </ligand>
</feature>
<feature type="binding site" evidence="12">
    <location>
        <position position="205"/>
    </location>
    <ligand>
        <name>Zn(2+)</name>
        <dbReference type="ChEBI" id="CHEBI:29105"/>
        <label>1</label>
    </ligand>
</feature>
<dbReference type="VEuPathDB" id="VectorBase:SCAU004277"/>
<dbReference type="InterPro" id="IPR036365">
    <property type="entry name" value="PGBD-like_sf"/>
</dbReference>
<dbReference type="GO" id="GO:0006508">
    <property type="term" value="P:proteolysis"/>
    <property type="evidence" value="ECO:0007669"/>
    <property type="project" value="UniProtKB-KW"/>
</dbReference>
<dbReference type="GO" id="GO:0008270">
    <property type="term" value="F:zinc ion binding"/>
    <property type="evidence" value="ECO:0007669"/>
    <property type="project" value="InterPro"/>
</dbReference>
<feature type="binding site" evidence="12">
    <location>
        <position position="220"/>
    </location>
    <ligand>
        <name>Zn(2+)</name>
        <dbReference type="ChEBI" id="CHEBI:29105"/>
        <label>1</label>
    </ligand>
</feature>
<feature type="binding site" evidence="11">
    <location>
        <position position="246"/>
    </location>
    <ligand>
        <name>Zn(2+)</name>
        <dbReference type="ChEBI" id="CHEBI:29105"/>
        <label>2</label>
        <note>catalytic</note>
    </ligand>
</feature>
<dbReference type="PIRSF" id="PIRSF001191">
    <property type="entry name" value="Peptidase_M10A_matrix"/>
    <property type="match status" value="1"/>
</dbReference>
<feature type="binding site" evidence="12">
    <location>
        <position position="190"/>
    </location>
    <ligand>
        <name>Zn(2+)</name>
        <dbReference type="ChEBI" id="CHEBI:29105"/>
        <label>1</label>
    </ligand>
</feature>
<dbReference type="InterPro" id="IPR021158">
    <property type="entry name" value="Pept_M10A_Zn_BS"/>
</dbReference>
<dbReference type="STRING" id="35570.A0A1I8P2Q2"/>
<evidence type="ECO:0000256" key="1">
    <source>
        <dbReference type="ARBA" id="ARBA00010370"/>
    </source>
</evidence>
<keyword evidence="3 11" id="KW-0479">Metal-binding</keyword>
<feature type="binding site" description="in inhibited form" evidence="12">
    <location>
        <position position="95"/>
    </location>
    <ligand>
        <name>Zn(2+)</name>
        <dbReference type="ChEBI" id="CHEBI:29105"/>
        <label>2</label>
        <note>catalytic</note>
    </ligand>
</feature>
<dbReference type="Gene3D" id="2.110.10.10">
    <property type="entry name" value="Hemopexin-like domain"/>
    <property type="match status" value="1"/>
</dbReference>
<evidence type="ECO:0000256" key="3">
    <source>
        <dbReference type="ARBA" id="ARBA00022723"/>
    </source>
</evidence>
<keyword evidence="9" id="KW-0865">Zymogen</keyword>
<comment type="cofactor">
    <cofactor evidence="12">
        <name>Zn(2+)</name>
        <dbReference type="ChEBI" id="CHEBI:29105"/>
    </cofactor>
    <text evidence="12">Binds 2 Zn(2+) ions per subunit.</text>
</comment>
<dbReference type="GO" id="GO:0005615">
    <property type="term" value="C:extracellular space"/>
    <property type="evidence" value="ECO:0007669"/>
    <property type="project" value="TreeGrafter"/>
</dbReference>
<dbReference type="FunFam" id="2.110.10.10:FF:000005">
    <property type="entry name" value="Stromelysin-3 preproprotein"/>
    <property type="match status" value="1"/>
</dbReference>
<dbReference type="InterPro" id="IPR036375">
    <property type="entry name" value="Hemopexin-like_dom_sf"/>
</dbReference>
<dbReference type="CDD" id="cd00094">
    <property type="entry name" value="HX"/>
    <property type="match status" value="1"/>
</dbReference>
<dbReference type="Proteomes" id="UP000095300">
    <property type="component" value="Unassembled WGS sequence"/>
</dbReference>
<feature type="binding site" evidence="11">
    <location>
        <position position="250"/>
    </location>
    <ligand>
        <name>Zn(2+)</name>
        <dbReference type="ChEBI" id="CHEBI:29105"/>
        <label>2</label>
        <note>catalytic</note>
    </ligand>
</feature>
<evidence type="ECO:0000256" key="4">
    <source>
        <dbReference type="ARBA" id="ARBA00022729"/>
    </source>
</evidence>
<dbReference type="InterPro" id="IPR001818">
    <property type="entry name" value="Pept_M10_metallopeptidase"/>
</dbReference>
<keyword evidence="4 15" id="KW-0732">Signal</keyword>
<accession>A0A1I8P2Q2</accession>